<name>A0A378JNG0_9GAMM</name>
<dbReference type="AlphaFoldDB" id="A0A378JNG0"/>
<organism evidence="2 3">
    <name type="scientific">Legionella busanensis</name>
    <dbReference type="NCBI Taxonomy" id="190655"/>
    <lineage>
        <taxon>Bacteria</taxon>
        <taxon>Pseudomonadati</taxon>
        <taxon>Pseudomonadota</taxon>
        <taxon>Gammaproteobacteria</taxon>
        <taxon>Legionellales</taxon>
        <taxon>Legionellaceae</taxon>
        <taxon>Legionella</taxon>
    </lineage>
</organism>
<reference evidence="2 3" key="1">
    <citation type="submission" date="2018-06" db="EMBL/GenBank/DDBJ databases">
        <authorList>
            <consortium name="Pathogen Informatics"/>
            <person name="Doyle S."/>
        </authorList>
    </citation>
    <scope>NUCLEOTIDE SEQUENCE [LARGE SCALE GENOMIC DNA]</scope>
    <source>
        <strain evidence="2 3">NCTC13316</strain>
    </source>
</reference>
<dbReference type="EMBL" id="UGOD01000001">
    <property type="protein sequence ID" value="STX51823.1"/>
    <property type="molecule type" value="Genomic_DNA"/>
</dbReference>
<proteinExistence type="predicted"/>
<evidence type="ECO:0000256" key="1">
    <source>
        <dbReference type="SAM" id="SignalP"/>
    </source>
</evidence>
<evidence type="ECO:0000313" key="3">
    <source>
        <dbReference type="Proteomes" id="UP000254794"/>
    </source>
</evidence>
<feature type="chain" id="PRO_5016573528" description="Lipoprotein" evidence="1">
    <location>
        <begin position="19"/>
        <end position="46"/>
    </location>
</feature>
<keyword evidence="3" id="KW-1185">Reference proteome</keyword>
<dbReference type="PROSITE" id="PS51257">
    <property type="entry name" value="PROKAR_LIPOPROTEIN"/>
    <property type="match status" value="1"/>
</dbReference>
<protein>
    <recommendedName>
        <fullName evidence="4">Lipoprotein</fullName>
    </recommendedName>
</protein>
<dbReference type="RefSeq" id="WP_160116189.1">
    <property type="nucleotide sequence ID" value="NZ_CAAAHP010000002.1"/>
</dbReference>
<sequence>MKKLLLAFVVVSSSLTLTGCGFGMGGCCPDYSAVSYTTTSCCSSNW</sequence>
<keyword evidence="1" id="KW-0732">Signal</keyword>
<accession>A0A378JNG0</accession>
<gene>
    <name evidence="2" type="ORF">NCTC13316_01922</name>
</gene>
<dbReference type="Proteomes" id="UP000254794">
    <property type="component" value="Unassembled WGS sequence"/>
</dbReference>
<feature type="signal peptide" evidence="1">
    <location>
        <begin position="1"/>
        <end position="18"/>
    </location>
</feature>
<evidence type="ECO:0000313" key="2">
    <source>
        <dbReference type="EMBL" id="STX51823.1"/>
    </source>
</evidence>
<evidence type="ECO:0008006" key="4">
    <source>
        <dbReference type="Google" id="ProtNLM"/>
    </source>
</evidence>